<feature type="compositionally biased region" description="Low complexity" evidence="1">
    <location>
        <begin position="86"/>
        <end position="99"/>
    </location>
</feature>
<evidence type="ECO:0000313" key="2">
    <source>
        <dbReference type="EMBL" id="CAE7940606.1"/>
    </source>
</evidence>
<accession>A0A813C923</accession>
<dbReference type="EMBL" id="CAJNJA010091794">
    <property type="protein sequence ID" value="CAE7940606.1"/>
    <property type="molecule type" value="Genomic_DNA"/>
</dbReference>
<feature type="region of interest" description="Disordered" evidence="1">
    <location>
        <begin position="147"/>
        <end position="175"/>
    </location>
</feature>
<gene>
    <name evidence="2" type="ORF">SNEC2469_LOCUS33949</name>
</gene>
<name>A0A813C923_9DINO</name>
<evidence type="ECO:0000313" key="3">
    <source>
        <dbReference type="Proteomes" id="UP000601435"/>
    </source>
</evidence>
<feature type="compositionally biased region" description="Basic residues" evidence="1">
    <location>
        <begin position="154"/>
        <end position="165"/>
    </location>
</feature>
<protein>
    <submittedName>
        <fullName evidence="2">Uncharacterized protein</fullName>
    </submittedName>
</protein>
<feature type="region of interest" description="Disordered" evidence="1">
    <location>
        <begin position="49"/>
        <end position="106"/>
    </location>
</feature>
<evidence type="ECO:0000256" key="1">
    <source>
        <dbReference type="SAM" id="MobiDB-lite"/>
    </source>
</evidence>
<keyword evidence="3" id="KW-1185">Reference proteome</keyword>
<proteinExistence type="predicted"/>
<comment type="caution">
    <text evidence="2">The sequence shown here is derived from an EMBL/GenBank/DDBJ whole genome shotgun (WGS) entry which is preliminary data.</text>
</comment>
<dbReference type="Proteomes" id="UP000601435">
    <property type="component" value="Unassembled WGS sequence"/>
</dbReference>
<feature type="compositionally biased region" description="Polar residues" evidence="1">
    <location>
        <begin position="49"/>
        <end position="85"/>
    </location>
</feature>
<reference evidence="2" key="1">
    <citation type="submission" date="2021-02" db="EMBL/GenBank/DDBJ databases">
        <authorList>
            <person name="Dougan E. K."/>
            <person name="Rhodes N."/>
            <person name="Thang M."/>
            <person name="Chan C."/>
        </authorList>
    </citation>
    <scope>NUCLEOTIDE SEQUENCE</scope>
</reference>
<dbReference type="AlphaFoldDB" id="A0A813C923"/>
<sequence>MKQQLWASYVQGCNGLFGQQAQGQPNIVYFQNKGAGQPNDPSAAQLQLQLPSGSNGLPNTIAANGQASTASAGQGSTVEPSTVNAQQQQQEQQQQQQQQTNQAKLVDSDANSNMVNAQLQSIEALSGTQDGNHEQKTLEDIEKEHMERLEKKTQSKKPAKAGKTKQNHDKQAPKQKLKLGCLRCRGCHKGCSQCRDASFRGLRLNRQEWLSYAKKHGLKVH</sequence>
<organism evidence="2 3">
    <name type="scientific">Symbiodinium necroappetens</name>
    <dbReference type="NCBI Taxonomy" id="1628268"/>
    <lineage>
        <taxon>Eukaryota</taxon>
        <taxon>Sar</taxon>
        <taxon>Alveolata</taxon>
        <taxon>Dinophyceae</taxon>
        <taxon>Suessiales</taxon>
        <taxon>Symbiodiniaceae</taxon>
        <taxon>Symbiodinium</taxon>
    </lineage>
</organism>